<evidence type="ECO:0000259" key="10">
    <source>
        <dbReference type="Pfam" id="PF02769"/>
    </source>
</evidence>
<comment type="function">
    <text evidence="8">Part of the phosphoribosylformylglycinamidine synthase complex involved in the purines biosynthetic pathway. Catalyzes the ATP-dependent conversion of formylglycinamide ribonucleotide (FGAR) and glutamine to yield formylglycinamidine ribonucleotide (FGAM) and glutamate. The FGAM synthase complex is composed of three subunits. PurQ produces an ammonia molecule by converting glutamine to glutamate. PurL transfers the ammonia molecule to FGAR to form FGAM in an ATP-dependent manner. PurS interacts with PurQ and PurL and is thought to assist in the transfer of the ammonia molecule from PurQ to PurL.</text>
</comment>
<dbReference type="EMBL" id="NOZQ01000097">
    <property type="protein sequence ID" value="OYD15915.1"/>
    <property type="molecule type" value="Genomic_DNA"/>
</dbReference>
<keyword evidence="2 8" id="KW-0436">Ligase</keyword>
<evidence type="ECO:0000256" key="1">
    <source>
        <dbReference type="ARBA" id="ARBA00022490"/>
    </source>
</evidence>
<dbReference type="InterPro" id="IPR010074">
    <property type="entry name" value="PRibForGlyAmidine_synth_PurL"/>
</dbReference>
<dbReference type="PANTHER" id="PTHR43555:SF1">
    <property type="entry name" value="PHOSPHORIBOSYLFORMYLGLYCINAMIDINE SYNTHASE SUBUNIT PURL"/>
    <property type="match status" value="1"/>
</dbReference>
<gene>
    <name evidence="8 12" type="primary">purL</name>
    <name evidence="12" type="ORF">CH333_04700</name>
</gene>
<evidence type="ECO:0000259" key="9">
    <source>
        <dbReference type="Pfam" id="PF00586"/>
    </source>
</evidence>
<dbReference type="InterPro" id="IPR016188">
    <property type="entry name" value="PurM-like_N"/>
</dbReference>
<comment type="subunit">
    <text evidence="8">Monomer. Part of the FGAM synthase complex composed of 1 PurL, 1 PurQ and 2 PurS subunits.</text>
</comment>
<keyword evidence="5 8" id="KW-0658">Purine biosynthesis</keyword>
<feature type="domain" description="PurM-like C-terminal" evidence="10">
    <location>
        <begin position="396"/>
        <end position="548"/>
    </location>
</feature>
<sequence>MRRIEIKRKNDIRGERIKRDIEDLGLSSGKMEMLDVYLLYGDVTDEEFLRIAEIVSDPISEEWGVFQFPEDAKVIEVVLNPGVMDPVAVDTLDVIRKIGMKLDGVKTLKKYVFYHTDDETINLAKKRILLNPLIQHVVRDRETLKILESLEKKTPTVPRIYMSSLTEKELLNLSKSMGLFLNKEEMKRISRYFSKEGREPTAAELETFGILWSEHCSHKTMRGDIKIKNQKSKIKNLLKSTIMRVTRELKKPWVLSAFKDNAGIIEFDEKYAVCFKVETHNHPSALEPFGGAATGIGGVVRDILGCGLGAKPIANIDVFCVGYPDTPYSSLPEGVLHPRRILRGIVSGVGDYGNKLGIPTVNGSVTYHGGYTANPLVYCGCVGIMPKTSCEKKVNPNDLVILVGGRTGRDGIHGATFSSGIMDETTQEEFSSAVQIGDPLREKNLLDALLSARDRGLYNSVTDCGAGGICTAVSELAEGIGAEVELENVPLKYEGLSPTEIWISESQERMVLAAPEENLSELKKIFDEYESELTVIGRFVTSDRVVISYGDLRICDIDLEFLLHGMPKTAKTAVIPMGVESGGEAPENLDIESVFESLLSHPDIASKEWLVRQYDHEVQGGTIIKPLLADAAVIKPLPVKGDRGMVIGHGLAPFYKDVYKNASSSLDEAVRNMCAVGADPSRIALLDNFSWGSPEDPVNMGKLVRACEALYDLASAYGMPFISGKDSLYNEFESNKEKQSVPPTILVSGIGVIDDVNKTVTQTIKVPGNPIYIIGCTYPELGGSLLFRILEISGGGEPSVHPGDSIELYKKLHRAIQGGIVLSCHDCSEGGIGVAVSEMCFGSGLGLKINLDGVPVSDVKNPASILFSESNSRFIVEVDGERKDKFEEIMSGSTFGEIGEVVPSGNLVIENLFSLSIARLETAWRSRRL</sequence>
<evidence type="ECO:0000256" key="5">
    <source>
        <dbReference type="ARBA" id="ARBA00022755"/>
    </source>
</evidence>
<accession>A0A235BWK2</accession>
<feature type="binding site" evidence="8">
    <location>
        <position position="727"/>
    </location>
    <ligand>
        <name>substrate</name>
    </ligand>
</feature>
<keyword evidence="6 8" id="KW-0067">ATP-binding</keyword>
<comment type="pathway">
    <text evidence="8">Purine metabolism; IMP biosynthesis via de novo pathway; 5-amino-1-(5-phospho-D-ribosyl)imidazole from N(2)-formyl-N(1)-(5-phospho-D-ribosyl)glycinamide: step 1/2.</text>
</comment>
<dbReference type="Gene3D" id="1.10.8.750">
    <property type="entry name" value="Phosphoribosylformylglycinamidine synthase, linker domain"/>
    <property type="match status" value="1"/>
</dbReference>
<dbReference type="GO" id="GO:0005524">
    <property type="term" value="F:ATP binding"/>
    <property type="evidence" value="ECO:0007669"/>
    <property type="project" value="UniProtKB-UniRule"/>
</dbReference>
<dbReference type="Pfam" id="PF18072">
    <property type="entry name" value="FGAR-AT_linker"/>
    <property type="match status" value="1"/>
</dbReference>
<feature type="binding site" evidence="8">
    <location>
        <position position="301"/>
    </location>
    <ligand>
        <name>substrate</name>
    </ligand>
</feature>
<feature type="binding site" evidence="8">
    <location>
        <position position="276"/>
    </location>
    <ligand>
        <name>ATP</name>
        <dbReference type="ChEBI" id="CHEBI:30616"/>
    </ligand>
</feature>
<evidence type="ECO:0000256" key="3">
    <source>
        <dbReference type="ARBA" id="ARBA00022723"/>
    </source>
</evidence>
<keyword evidence="3 8" id="KW-0479">Metal-binding</keyword>
<feature type="domain" description="PurM-like C-terminal" evidence="10">
    <location>
        <begin position="767"/>
        <end position="908"/>
    </location>
</feature>
<dbReference type="GO" id="GO:0005737">
    <property type="term" value="C:cytoplasm"/>
    <property type="evidence" value="ECO:0007669"/>
    <property type="project" value="UniProtKB-SubCell"/>
</dbReference>
<feature type="binding site" evidence="8">
    <location>
        <position position="463"/>
    </location>
    <ligand>
        <name>Mg(2+)</name>
        <dbReference type="ChEBI" id="CHEBI:18420"/>
        <label>2</label>
    </ligand>
</feature>
<dbReference type="Gene3D" id="3.90.650.10">
    <property type="entry name" value="PurM-like C-terminal domain"/>
    <property type="match status" value="2"/>
</dbReference>
<feature type="domain" description="PurM-like N-terminal" evidence="9">
    <location>
        <begin position="260"/>
        <end position="385"/>
    </location>
</feature>
<dbReference type="EC" id="6.3.5.3" evidence="8"/>
<dbReference type="InterPro" id="IPR036921">
    <property type="entry name" value="PurM-like_N_sf"/>
</dbReference>
<dbReference type="GO" id="GO:0000287">
    <property type="term" value="F:magnesium ion binding"/>
    <property type="evidence" value="ECO:0007669"/>
    <property type="project" value="UniProtKB-UniRule"/>
</dbReference>
<feature type="active site" description="Proton acceptor" evidence="8">
    <location>
        <position position="280"/>
    </location>
</feature>
<dbReference type="InterPro" id="IPR041609">
    <property type="entry name" value="PurL_linker"/>
</dbReference>
<dbReference type="GO" id="GO:0004642">
    <property type="term" value="F:phosphoribosylformylglycinamidine synthase activity"/>
    <property type="evidence" value="ECO:0007669"/>
    <property type="project" value="UniProtKB-UniRule"/>
</dbReference>
<keyword evidence="7 8" id="KW-0460">Magnesium</keyword>
<dbReference type="Pfam" id="PF00586">
    <property type="entry name" value="AIRS"/>
    <property type="match status" value="2"/>
</dbReference>
<feature type="domain" description="Phosphoribosylformylglycinamidine synthase linker" evidence="11">
    <location>
        <begin position="173"/>
        <end position="219"/>
    </location>
</feature>
<evidence type="ECO:0000256" key="8">
    <source>
        <dbReference type="HAMAP-Rule" id="MF_00420"/>
    </source>
</evidence>
<dbReference type="Proteomes" id="UP000215215">
    <property type="component" value="Unassembled WGS sequence"/>
</dbReference>
<evidence type="ECO:0000256" key="4">
    <source>
        <dbReference type="ARBA" id="ARBA00022741"/>
    </source>
</evidence>
<comment type="similarity">
    <text evidence="8">Belongs to the FGAMS family.</text>
</comment>
<dbReference type="HAMAP" id="MF_00420">
    <property type="entry name" value="PurL_2"/>
    <property type="match status" value="1"/>
</dbReference>
<dbReference type="SUPFAM" id="SSF55326">
    <property type="entry name" value="PurM N-terminal domain-like"/>
    <property type="match status" value="2"/>
</dbReference>
<feature type="active site" evidence="8">
    <location>
        <position position="215"/>
    </location>
</feature>
<organism evidence="12 13">
    <name type="scientific">candidate division WOR-3 bacterium JGI_Cruoil_03_44_89</name>
    <dbReference type="NCBI Taxonomy" id="1973748"/>
    <lineage>
        <taxon>Bacteria</taxon>
        <taxon>Bacteria division WOR-3</taxon>
    </lineage>
</organism>
<feature type="binding site" evidence="8">
    <location>
        <position position="687"/>
    </location>
    <ligand>
        <name>ATP</name>
        <dbReference type="ChEBI" id="CHEBI:30616"/>
    </ligand>
</feature>
<feature type="binding site" evidence="8">
    <location>
        <position position="435"/>
    </location>
    <ligand>
        <name>substrate</name>
    </ligand>
</feature>
<comment type="caution">
    <text evidence="12">The sequence shown here is derived from an EMBL/GenBank/DDBJ whole genome shotgun (WGS) entry which is preliminary data.</text>
</comment>
<keyword evidence="1 8" id="KW-0963">Cytoplasm</keyword>
<dbReference type="InterPro" id="IPR010918">
    <property type="entry name" value="PurM-like_C_dom"/>
</dbReference>
<dbReference type="Gene3D" id="3.30.1330.10">
    <property type="entry name" value="PurM-like, N-terminal domain"/>
    <property type="match status" value="2"/>
</dbReference>
<dbReference type="PANTHER" id="PTHR43555">
    <property type="entry name" value="PHOSPHORIBOSYLFORMYLGLYCINAMIDINE SYNTHASE SUBUNIT PURL"/>
    <property type="match status" value="1"/>
</dbReference>
<dbReference type="NCBIfam" id="TIGR01736">
    <property type="entry name" value="FGAM_synth_II"/>
    <property type="match status" value="1"/>
</dbReference>
<reference evidence="12 13" key="1">
    <citation type="submission" date="2017-07" db="EMBL/GenBank/DDBJ databases">
        <title>Recovery of genomes from metagenomes via a dereplication, aggregation, and scoring strategy.</title>
        <authorList>
            <person name="Sieber C.M."/>
            <person name="Probst A.J."/>
            <person name="Sharrar A."/>
            <person name="Thomas B.C."/>
            <person name="Hess M."/>
            <person name="Tringe S.G."/>
            <person name="Banfield J.F."/>
        </authorList>
    </citation>
    <scope>NUCLEOTIDE SEQUENCE [LARGE SCALE GENOMIC DNA]</scope>
    <source>
        <strain evidence="12">JGI_Cruoil_03_44_89</strain>
    </source>
</reference>
<feature type="domain" description="PurM-like N-terminal" evidence="9">
    <location>
        <begin position="630"/>
        <end position="753"/>
    </location>
</feature>
<dbReference type="CDD" id="cd02204">
    <property type="entry name" value="PurL_repeat2"/>
    <property type="match status" value="1"/>
</dbReference>
<keyword evidence="4 8" id="KW-0547">Nucleotide-binding</keyword>
<evidence type="ECO:0000313" key="13">
    <source>
        <dbReference type="Proteomes" id="UP000215215"/>
    </source>
</evidence>
<comment type="subcellular location">
    <subcellularLocation>
        <location evidence="8">Cytoplasm</location>
    </subcellularLocation>
</comment>
<evidence type="ECO:0000313" key="12">
    <source>
        <dbReference type="EMBL" id="OYD15915.1"/>
    </source>
</evidence>
<dbReference type="InterPro" id="IPR036676">
    <property type="entry name" value="PurM-like_C_sf"/>
</dbReference>
<feature type="binding site" evidence="8">
    <location>
        <position position="278"/>
    </location>
    <ligand>
        <name>Mg(2+)</name>
        <dbReference type="ChEBI" id="CHEBI:18420"/>
        <label>1</label>
    </ligand>
</feature>
<protein>
    <recommendedName>
        <fullName evidence="8">Phosphoribosylformylglycinamidine synthase subunit PurL</fullName>
        <shortName evidence="8">FGAM synthase</shortName>
        <ecNumber evidence="8">6.3.5.3</ecNumber>
    </recommendedName>
    <alternativeName>
        <fullName evidence="8">Formylglycinamide ribonucleotide amidotransferase subunit II</fullName>
        <shortName evidence="8">FGAR amidotransferase II</shortName>
        <shortName evidence="8">FGAR-AT II</shortName>
    </alternativeName>
    <alternativeName>
        <fullName evidence="8">Glutamine amidotransferase PurL</fullName>
    </alternativeName>
    <alternativeName>
        <fullName evidence="8">Phosphoribosylformylglycinamidine synthase subunit II</fullName>
    </alternativeName>
</protein>
<comment type="caution">
    <text evidence="8">Lacks conserved residue(s) required for the propagation of feature annotation.</text>
</comment>
<dbReference type="GO" id="GO:0006189">
    <property type="term" value="P:'de novo' IMP biosynthetic process"/>
    <property type="evidence" value="ECO:0007669"/>
    <property type="project" value="UniProtKB-UniRule"/>
</dbReference>
<evidence type="ECO:0000256" key="7">
    <source>
        <dbReference type="ARBA" id="ARBA00022842"/>
    </source>
</evidence>
<dbReference type="UniPathway" id="UPA00074">
    <property type="reaction ID" value="UER00128"/>
</dbReference>
<evidence type="ECO:0000256" key="2">
    <source>
        <dbReference type="ARBA" id="ARBA00022598"/>
    </source>
</evidence>
<evidence type="ECO:0000259" key="11">
    <source>
        <dbReference type="Pfam" id="PF18072"/>
    </source>
</evidence>
<evidence type="ECO:0000256" key="6">
    <source>
        <dbReference type="ARBA" id="ARBA00022840"/>
    </source>
</evidence>
<dbReference type="CDD" id="cd02203">
    <property type="entry name" value="PurL_repeat1"/>
    <property type="match status" value="1"/>
</dbReference>
<feature type="binding site" evidence="8">
    <location>
        <position position="724"/>
    </location>
    <ligand>
        <name>ATP</name>
        <dbReference type="ChEBI" id="CHEBI:30616"/>
    </ligand>
</feature>
<dbReference type="SUPFAM" id="SSF56042">
    <property type="entry name" value="PurM C-terminal domain-like"/>
    <property type="match status" value="2"/>
</dbReference>
<feature type="binding site" evidence="8">
    <location>
        <begin position="505"/>
        <end position="507"/>
    </location>
    <ligand>
        <name>substrate</name>
    </ligand>
</feature>
<name>A0A235BWK2_UNCW3</name>
<proteinExistence type="inferred from homology"/>
<dbReference type="Pfam" id="PF02769">
    <property type="entry name" value="AIRS_C"/>
    <property type="match status" value="2"/>
</dbReference>
<dbReference type="AlphaFoldDB" id="A0A235BWK2"/>
<comment type="catalytic activity">
    <reaction evidence="8">
        <text>N(2)-formyl-N(1)-(5-phospho-beta-D-ribosyl)glycinamide + L-glutamine + ATP + H2O = 2-formamido-N(1)-(5-O-phospho-beta-D-ribosyl)acetamidine + L-glutamate + ADP + phosphate + H(+)</text>
        <dbReference type="Rhea" id="RHEA:17129"/>
        <dbReference type="ChEBI" id="CHEBI:15377"/>
        <dbReference type="ChEBI" id="CHEBI:15378"/>
        <dbReference type="ChEBI" id="CHEBI:29985"/>
        <dbReference type="ChEBI" id="CHEBI:30616"/>
        <dbReference type="ChEBI" id="CHEBI:43474"/>
        <dbReference type="ChEBI" id="CHEBI:58359"/>
        <dbReference type="ChEBI" id="CHEBI:147286"/>
        <dbReference type="ChEBI" id="CHEBI:147287"/>
        <dbReference type="ChEBI" id="CHEBI:456216"/>
        <dbReference type="EC" id="6.3.5.3"/>
    </reaction>
</comment>
<feature type="binding site" evidence="8">
    <location>
        <position position="302"/>
    </location>
    <ligand>
        <name>Mg(2+)</name>
        <dbReference type="ChEBI" id="CHEBI:18420"/>
        <label>2</label>
    </ligand>
</feature>